<organism evidence="1 2">
    <name type="scientific">Candidatus Methanofastidiosum methylothiophilum</name>
    <dbReference type="NCBI Taxonomy" id="1705564"/>
    <lineage>
        <taxon>Archaea</taxon>
        <taxon>Methanobacteriati</taxon>
        <taxon>Methanobacteriota</taxon>
        <taxon>Stenosarchaea group</taxon>
        <taxon>Candidatus Methanofastidiosia</taxon>
        <taxon>Candidatus Methanofastidiosales</taxon>
        <taxon>Candidatus Methanofastidiosaceae</taxon>
        <taxon>Candidatus Methanofastidiosum</taxon>
    </lineage>
</organism>
<name>A0A150J331_9EURY</name>
<evidence type="ECO:0000313" key="2">
    <source>
        <dbReference type="Proteomes" id="UP000075578"/>
    </source>
</evidence>
<protein>
    <submittedName>
        <fullName evidence="1">Uncharacterized protein</fullName>
    </submittedName>
</protein>
<comment type="caution">
    <text evidence="1">The sequence shown here is derived from an EMBL/GenBank/DDBJ whole genome shotgun (WGS) entry which is preliminary data.</text>
</comment>
<gene>
    <name evidence="1" type="ORF">AMQ74_01055</name>
</gene>
<dbReference type="AlphaFoldDB" id="A0A150J331"/>
<reference evidence="1 2" key="1">
    <citation type="journal article" date="2016" name="ISME J.">
        <title>Chasing the elusive Euryarchaeota class WSA2: genomes reveal a uniquely fastidious methyl-reducing methanogen.</title>
        <authorList>
            <person name="Nobu M.K."/>
            <person name="Narihiro T."/>
            <person name="Kuroda K."/>
            <person name="Mei R."/>
            <person name="Liu W.T."/>
        </authorList>
    </citation>
    <scope>NUCLEOTIDE SEQUENCE [LARGE SCALE GENOMIC DNA]</scope>
    <source>
        <strain evidence="1">U1lsi0528_Bin089</strain>
    </source>
</reference>
<evidence type="ECO:0000313" key="1">
    <source>
        <dbReference type="EMBL" id="KYC51630.1"/>
    </source>
</evidence>
<accession>A0A150J331</accession>
<proteinExistence type="predicted"/>
<sequence>MPPYPDLSHKVPFEEYTKEIALSKLNIAKSIFTLLKNRYELIMEE</sequence>
<dbReference type="EMBL" id="LNGD01000060">
    <property type="protein sequence ID" value="KYC51630.1"/>
    <property type="molecule type" value="Genomic_DNA"/>
</dbReference>
<dbReference type="Proteomes" id="UP000075578">
    <property type="component" value="Unassembled WGS sequence"/>
</dbReference>